<protein>
    <submittedName>
        <fullName evidence="3">Aldo/keto reductase</fullName>
    </submittedName>
</protein>
<reference evidence="3" key="1">
    <citation type="submission" date="2020-10" db="EMBL/GenBank/DDBJ databases">
        <authorList>
            <person name="Gilroy R."/>
        </authorList>
    </citation>
    <scope>NUCLEOTIDE SEQUENCE</scope>
    <source>
        <strain evidence="3">ChiW16-3235</strain>
    </source>
</reference>
<feature type="domain" description="NADP-dependent oxidoreductase" evidence="2">
    <location>
        <begin position="33"/>
        <end position="314"/>
    </location>
</feature>
<comment type="caution">
    <text evidence="3">The sequence shown here is derived from an EMBL/GenBank/DDBJ whole genome shotgun (WGS) entry which is preliminary data.</text>
</comment>
<reference evidence="3" key="2">
    <citation type="journal article" date="2021" name="PeerJ">
        <title>Extensive microbial diversity within the chicken gut microbiome revealed by metagenomics and culture.</title>
        <authorList>
            <person name="Gilroy R."/>
            <person name="Ravi A."/>
            <person name="Getino M."/>
            <person name="Pursley I."/>
            <person name="Horton D.L."/>
            <person name="Alikhan N.F."/>
            <person name="Baker D."/>
            <person name="Gharbi K."/>
            <person name="Hall N."/>
            <person name="Watson M."/>
            <person name="Adriaenssens E.M."/>
            <person name="Foster-Nyarko E."/>
            <person name="Jarju S."/>
            <person name="Secka A."/>
            <person name="Antonio M."/>
            <person name="Oren A."/>
            <person name="Chaudhuri R.R."/>
            <person name="La Ragione R."/>
            <person name="Hildebrand F."/>
            <person name="Pallen M.J."/>
        </authorList>
    </citation>
    <scope>NUCLEOTIDE SEQUENCE</scope>
    <source>
        <strain evidence="3">ChiW16-3235</strain>
    </source>
</reference>
<dbReference type="AlphaFoldDB" id="A0A9D1J8L7"/>
<dbReference type="PANTHER" id="PTHR43364:SF4">
    <property type="entry name" value="NAD(P)-LINKED OXIDOREDUCTASE SUPERFAMILY PROTEIN"/>
    <property type="match status" value="1"/>
</dbReference>
<dbReference type="GO" id="GO:0016491">
    <property type="term" value="F:oxidoreductase activity"/>
    <property type="evidence" value="ECO:0007669"/>
    <property type="project" value="UniProtKB-KW"/>
</dbReference>
<dbReference type="GO" id="GO:0005829">
    <property type="term" value="C:cytosol"/>
    <property type="evidence" value="ECO:0007669"/>
    <property type="project" value="TreeGrafter"/>
</dbReference>
<dbReference type="CDD" id="cd19082">
    <property type="entry name" value="AKR_AKR10A1_2"/>
    <property type="match status" value="1"/>
</dbReference>
<dbReference type="PRINTS" id="PR00069">
    <property type="entry name" value="ALDKETRDTASE"/>
</dbReference>
<dbReference type="InterPro" id="IPR036812">
    <property type="entry name" value="NAD(P)_OxRdtase_dom_sf"/>
</dbReference>
<dbReference type="InterPro" id="IPR023210">
    <property type="entry name" value="NADP_OxRdtase_dom"/>
</dbReference>
<dbReference type="SUPFAM" id="SSF51430">
    <property type="entry name" value="NAD(P)-linked oxidoreductase"/>
    <property type="match status" value="1"/>
</dbReference>
<evidence type="ECO:0000313" key="3">
    <source>
        <dbReference type="EMBL" id="HIR66814.1"/>
    </source>
</evidence>
<dbReference type="Proteomes" id="UP000823913">
    <property type="component" value="Unassembled WGS sequence"/>
</dbReference>
<keyword evidence="1" id="KW-0560">Oxidoreductase</keyword>
<dbReference type="PANTHER" id="PTHR43364">
    <property type="entry name" value="NADH-SPECIFIC METHYLGLYOXAL REDUCTASE-RELATED"/>
    <property type="match status" value="1"/>
</dbReference>
<dbReference type="EMBL" id="DVHK01000050">
    <property type="protein sequence ID" value="HIR66814.1"/>
    <property type="molecule type" value="Genomic_DNA"/>
</dbReference>
<evidence type="ECO:0000313" key="4">
    <source>
        <dbReference type="Proteomes" id="UP000823913"/>
    </source>
</evidence>
<dbReference type="InterPro" id="IPR020471">
    <property type="entry name" value="AKR"/>
</dbReference>
<organism evidence="3 4">
    <name type="scientific">Candidatus Coproplasma avicola</name>
    <dbReference type="NCBI Taxonomy" id="2840744"/>
    <lineage>
        <taxon>Bacteria</taxon>
        <taxon>Bacillati</taxon>
        <taxon>Bacillota</taxon>
        <taxon>Clostridia</taxon>
        <taxon>Eubacteriales</taxon>
        <taxon>Candidatus Coproplasma</taxon>
    </lineage>
</organism>
<evidence type="ECO:0000259" key="2">
    <source>
        <dbReference type="Pfam" id="PF00248"/>
    </source>
</evidence>
<dbReference type="Pfam" id="PF00248">
    <property type="entry name" value="Aldo_ket_red"/>
    <property type="match status" value="1"/>
</dbReference>
<gene>
    <name evidence="3" type="ORF">IAB94_02055</name>
</gene>
<evidence type="ECO:0000256" key="1">
    <source>
        <dbReference type="ARBA" id="ARBA00023002"/>
    </source>
</evidence>
<dbReference type="InterPro" id="IPR050523">
    <property type="entry name" value="AKR_Detox_Biosynth"/>
</dbReference>
<sequence>MKYGKIPGVDKPVSRIFLGTCTKRFMGGGDCSDLLNAALSLGINAIDTARVYRGAERSIGRWLRSSDAREKVVILSKCAHPDLFGRKRVNGRAIRADLKKSLSLLGTQYIDIYIAHRDDTSVPVGEIVEIFNAILSEGKIRAFGGSNWSHERIEQANEYAYSHNLVPFAVSSPYYSLAEQYGDPWGKNGLGITGSQNASARAWYAESGLPVVAYSSLARGVLSGRIKSSDYSSAGKIFDRVTMRGYVSKENFERLRRCEELAKAKGVSVAQTALAYVLCSGMNTFAAVSGSGAGRLKENALAADLTLTAAECSWLESGDR</sequence>
<accession>A0A9D1J8L7</accession>
<dbReference type="Gene3D" id="3.20.20.100">
    <property type="entry name" value="NADP-dependent oxidoreductase domain"/>
    <property type="match status" value="1"/>
</dbReference>
<proteinExistence type="predicted"/>
<name>A0A9D1J8L7_9FIRM</name>